<dbReference type="PANTHER" id="PTHR42648:SF24">
    <property type="entry name" value="INTEGRASE CATALYTIC DOMAIN-CONTAINING PROTEIN"/>
    <property type="match status" value="1"/>
</dbReference>
<keyword evidence="2" id="KW-0479">Metal-binding</keyword>
<dbReference type="InterPro" id="IPR054722">
    <property type="entry name" value="PolX-like_BBD"/>
</dbReference>
<proteinExistence type="predicted"/>
<evidence type="ECO:0000256" key="1">
    <source>
        <dbReference type="ARBA" id="ARBA00022670"/>
    </source>
</evidence>
<dbReference type="SUPFAM" id="SSF56672">
    <property type="entry name" value="DNA/RNA polymerases"/>
    <property type="match status" value="1"/>
</dbReference>
<dbReference type="GO" id="GO:0003676">
    <property type="term" value="F:nucleic acid binding"/>
    <property type="evidence" value="ECO:0007669"/>
    <property type="project" value="InterPro"/>
</dbReference>
<evidence type="ECO:0000313" key="9">
    <source>
        <dbReference type="EMBL" id="CAH0104328.1"/>
    </source>
</evidence>
<dbReference type="SUPFAM" id="SSF57756">
    <property type="entry name" value="Retrovirus zinc finger-like domains"/>
    <property type="match status" value="1"/>
</dbReference>
<evidence type="ECO:0000259" key="8">
    <source>
        <dbReference type="PROSITE" id="PS50994"/>
    </source>
</evidence>
<dbReference type="GO" id="GO:0015074">
    <property type="term" value="P:DNA integration"/>
    <property type="evidence" value="ECO:0007669"/>
    <property type="project" value="InterPro"/>
</dbReference>
<evidence type="ECO:0000256" key="6">
    <source>
        <dbReference type="SAM" id="MobiDB-lite"/>
    </source>
</evidence>
<feature type="domain" description="CCHC-type" evidence="7">
    <location>
        <begin position="280"/>
        <end position="295"/>
    </location>
</feature>
<dbReference type="SUPFAM" id="SSF53098">
    <property type="entry name" value="Ribonuclease H-like"/>
    <property type="match status" value="1"/>
</dbReference>
<dbReference type="GO" id="GO:0071897">
    <property type="term" value="P:DNA biosynthetic process"/>
    <property type="evidence" value="ECO:0007669"/>
    <property type="project" value="UniProtKB-ARBA"/>
</dbReference>
<gene>
    <name evidence="9" type="ORF">DGAL_LOCUS7097</name>
</gene>
<keyword evidence="1" id="KW-0645">Protease</keyword>
<comment type="caution">
    <text evidence="9">The sequence shown here is derived from an EMBL/GenBank/DDBJ whole genome shotgun (WGS) entry which is preliminary data.</text>
</comment>
<keyword evidence="10" id="KW-1185">Reference proteome</keyword>
<dbReference type="OrthoDB" id="8056975at2759"/>
<dbReference type="Pfam" id="PF25597">
    <property type="entry name" value="SH3_retrovirus"/>
    <property type="match status" value="1"/>
</dbReference>
<dbReference type="InterPro" id="IPR036875">
    <property type="entry name" value="Znf_CCHC_sf"/>
</dbReference>
<dbReference type="Gene3D" id="3.30.420.10">
    <property type="entry name" value="Ribonuclease H-like superfamily/Ribonuclease H"/>
    <property type="match status" value="1"/>
</dbReference>
<dbReference type="Pfam" id="PF22936">
    <property type="entry name" value="Pol_BBD"/>
    <property type="match status" value="1"/>
</dbReference>
<feature type="domain" description="Integrase catalytic" evidence="8">
    <location>
        <begin position="522"/>
        <end position="706"/>
    </location>
</feature>
<dbReference type="PROSITE" id="PS50994">
    <property type="entry name" value="INTEGRASE"/>
    <property type="match status" value="1"/>
</dbReference>
<keyword evidence="3" id="KW-0064">Aspartyl protease</keyword>
<dbReference type="InterPro" id="IPR043502">
    <property type="entry name" value="DNA/RNA_pol_sf"/>
</dbReference>
<dbReference type="InterPro" id="IPR012337">
    <property type="entry name" value="RNaseH-like_sf"/>
</dbReference>
<sequence length="1436" mass="161164">MAAASQPTQIIRQIAKLNGKNWSSWRYGVNLLLEKNRLNRVVSRQELIPQQVANAEGVVTNQPLIDAWLQKDVDARTIIYCDVEPQLQVIIEGCTTAATMWDRLLLQFAQAAAANANLLLAKFFEYKYEKEHNVMSHIMRLTSMAEELRNLESPLTDQQLIMKILNSLPTSYRAFQSAWLSVPVLEQTIQNLTTRLIGEEALTRNINKGEMDPADVAFFAGQTPPATDVAFHAPRGRGGGYPSFRRGSRGFRGRGGGSRGNRTDGNSNRNKAETTSTIVCFSCDQTGHKSYNCPNKRTEERKQQRDEKFNKNRTSFGCVSSSLCIVARQPNFWYADSAASSHMTDKRAFFTTFKEIPPGVWKVNGIGGVQLEARGIGNVNVTAFIEGEETRGTFQDVLFVPNLSVNLFSVGSATEAGLEVHFKGTKASFSMNDTTVMTGERIGDSLYQLSVLADNCKNREDFAAKAVSLASAHLLHQRFAHANCREVIRTIKSKAVKDIKLDPGQDNTAKPCNGCVYGKMHRLPFPTKGRERAEKVGELVHGDVGIVNVTTPDGCRFYSLLKDDFTEFTNAKLPRKKSDAATHLIEFCEKIKTQTGNPVKILRTDQGTEYRGERFDKWKQDSGIIHQLTCRYTPQQNGVSERANRTIVEGVRSSLYNGSDDRKSPNTRNNVQELWGEFLCATVYIRNRILTAQTNTTPYEKFFGKKPAVDHLRVLGCQAKVFTPSELRLKLDPTSEIGWLVGYCENTKGWRVWYPKTRKIVISRDVIFDETIFIGDVVTKPASEVKHNPCEPFRVLMEALEANQREEHAVNADQGEQEQNEDVEVVELMDEEAPALVDDDTHDGTTENELPVEQAAISIPTSHDYFYRTRSGKPYGNSRGLAAQASASENTLNTADLEVDKPQSFREAQQSKYADKWMAAFEEEYKSQMDNRSWELVSPSQLPAGCIPIRHKWIGKYKPGYGDIPPRFKGRLTAVGCAQRSGIDYEDTFAPVPRTESFRMFMSIVASENLEMVQIDIKTAFLNADLDKPIFMTQPEGFLVPGKEDWPVLLKKALYGTKQAPMLWNKTLKNKLEAAAFKPLAADGCVYIRDIEEVSLLLVYVDDFIYASNRDESLKTFVDYMASEFEIRNLPPTRFLGLNMERNKENHQIFISQKYAILTLLEKYGMASCTPVLTPADPNARLTVSMVPTSEGERLDMTKVPYKSAVGALLYLANATRPDITYSVGQVAKYCSNPQPAHWRAVKRIMAYLKGTCNLGIWLGGTDEEVVCYGDADYAGDLDNRKSTSGSICFFKGGLVSWASRQQYTTALSTTQSEYQALADVCKDAVWLNRFNAELNSVKIKSSTQEIVRSRVPIYCDNESAIKLAKNPAFHRRTKHFDVKVHFVRELQEKEEVSITHVKSEHQLADIFTKPLPGPRFVTLREGIGMGTFANNPSHV</sequence>
<keyword evidence="5" id="KW-0862">Zinc</keyword>
<dbReference type="PANTHER" id="PTHR42648">
    <property type="entry name" value="TRANSPOSASE, PUTATIVE-RELATED"/>
    <property type="match status" value="1"/>
</dbReference>
<protein>
    <submittedName>
        <fullName evidence="9">Uncharacterized protein</fullName>
    </submittedName>
</protein>
<evidence type="ECO:0000259" key="7">
    <source>
        <dbReference type="PROSITE" id="PS50158"/>
    </source>
</evidence>
<keyword evidence="5" id="KW-0863">Zinc-finger</keyword>
<evidence type="ECO:0000256" key="5">
    <source>
        <dbReference type="PROSITE-ProRule" id="PRU00047"/>
    </source>
</evidence>
<dbReference type="PROSITE" id="PS50158">
    <property type="entry name" value="ZF_CCHC"/>
    <property type="match status" value="1"/>
</dbReference>
<dbReference type="GO" id="GO:0042575">
    <property type="term" value="C:DNA polymerase complex"/>
    <property type="evidence" value="ECO:0007669"/>
    <property type="project" value="UniProtKB-ARBA"/>
</dbReference>
<dbReference type="SMART" id="SM00343">
    <property type="entry name" value="ZnF_C2HC"/>
    <property type="match status" value="1"/>
</dbReference>
<dbReference type="InterPro" id="IPR001584">
    <property type="entry name" value="Integrase_cat-core"/>
</dbReference>
<dbReference type="EMBL" id="CAKKLH010000135">
    <property type="protein sequence ID" value="CAH0104328.1"/>
    <property type="molecule type" value="Genomic_DNA"/>
</dbReference>
<dbReference type="GO" id="GO:0006508">
    <property type="term" value="P:proteolysis"/>
    <property type="evidence" value="ECO:0007669"/>
    <property type="project" value="UniProtKB-KW"/>
</dbReference>
<dbReference type="InterPro" id="IPR001878">
    <property type="entry name" value="Znf_CCHC"/>
</dbReference>
<dbReference type="GO" id="GO:0008270">
    <property type="term" value="F:zinc ion binding"/>
    <property type="evidence" value="ECO:0007669"/>
    <property type="project" value="UniProtKB-KW"/>
</dbReference>
<dbReference type="InterPro" id="IPR039537">
    <property type="entry name" value="Retrotran_Ty1/copia-like"/>
</dbReference>
<dbReference type="Proteomes" id="UP000789390">
    <property type="component" value="Unassembled WGS sequence"/>
</dbReference>
<reference evidence="9" key="1">
    <citation type="submission" date="2021-11" db="EMBL/GenBank/DDBJ databases">
        <authorList>
            <person name="Schell T."/>
        </authorList>
    </citation>
    <scope>NUCLEOTIDE SEQUENCE</scope>
    <source>
        <strain evidence="9">M5</strain>
    </source>
</reference>
<dbReference type="GO" id="GO:0004190">
    <property type="term" value="F:aspartic-type endopeptidase activity"/>
    <property type="evidence" value="ECO:0007669"/>
    <property type="project" value="UniProtKB-KW"/>
</dbReference>
<evidence type="ECO:0000256" key="2">
    <source>
        <dbReference type="ARBA" id="ARBA00022723"/>
    </source>
</evidence>
<dbReference type="InterPro" id="IPR013103">
    <property type="entry name" value="RVT_2"/>
</dbReference>
<name>A0A8J2RRH1_9CRUS</name>
<dbReference type="Pfam" id="PF07727">
    <property type="entry name" value="RVT_2"/>
    <property type="match status" value="1"/>
</dbReference>
<keyword evidence="4" id="KW-0378">Hydrolase</keyword>
<dbReference type="CDD" id="cd09272">
    <property type="entry name" value="RNase_HI_RT_Ty1"/>
    <property type="match status" value="1"/>
</dbReference>
<accession>A0A8J2RRH1</accession>
<evidence type="ECO:0000256" key="4">
    <source>
        <dbReference type="ARBA" id="ARBA00022801"/>
    </source>
</evidence>
<dbReference type="Pfam" id="PF14223">
    <property type="entry name" value="Retrotran_gag_2"/>
    <property type="match status" value="1"/>
</dbReference>
<feature type="region of interest" description="Disordered" evidence="6">
    <location>
        <begin position="228"/>
        <end position="271"/>
    </location>
</feature>
<evidence type="ECO:0000313" key="10">
    <source>
        <dbReference type="Proteomes" id="UP000789390"/>
    </source>
</evidence>
<dbReference type="InterPro" id="IPR036397">
    <property type="entry name" value="RNaseH_sf"/>
</dbReference>
<organism evidence="9 10">
    <name type="scientific">Daphnia galeata</name>
    <dbReference type="NCBI Taxonomy" id="27404"/>
    <lineage>
        <taxon>Eukaryota</taxon>
        <taxon>Metazoa</taxon>
        <taxon>Ecdysozoa</taxon>
        <taxon>Arthropoda</taxon>
        <taxon>Crustacea</taxon>
        <taxon>Branchiopoda</taxon>
        <taxon>Diplostraca</taxon>
        <taxon>Cladocera</taxon>
        <taxon>Anomopoda</taxon>
        <taxon>Daphniidae</taxon>
        <taxon>Daphnia</taxon>
    </lineage>
</organism>
<dbReference type="InterPro" id="IPR057670">
    <property type="entry name" value="SH3_retrovirus"/>
</dbReference>
<evidence type="ECO:0000256" key="3">
    <source>
        <dbReference type="ARBA" id="ARBA00022750"/>
    </source>
</evidence>